<evidence type="ECO:0000313" key="1">
    <source>
        <dbReference type="EMBL" id="CAK9216369.1"/>
    </source>
</evidence>
<dbReference type="EMBL" id="OZ019894">
    <property type="protein sequence ID" value="CAK9216369.1"/>
    <property type="molecule type" value="Genomic_DNA"/>
</dbReference>
<name>A0ABP0UAD5_9BRYO</name>
<protein>
    <submittedName>
        <fullName evidence="1">Uncharacterized protein</fullName>
    </submittedName>
</protein>
<reference evidence="1" key="1">
    <citation type="submission" date="2024-02" db="EMBL/GenBank/DDBJ databases">
        <authorList>
            <consortium name="ELIXIR-Norway"/>
            <consortium name="Elixir Norway"/>
        </authorList>
    </citation>
    <scope>NUCLEOTIDE SEQUENCE</scope>
</reference>
<sequence>MVGNRRRLDRDLNHGSRHGWKLTSLLQHVEWDLNLGVQQGLVIDATVTTPQFRDLNRWSTNGWHLIDFTPLLYNTSISKSQSRDRNGWAKLIPLLQHLDQDLNGRSKMVVATFPGLILFQHLNQDLNSASSEVRPSIWKREEKAPRM</sequence>
<dbReference type="Proteomes" id="UP001497512">
    <property type="component" value="Chromosome 2"/>
</dbReference>
<keyword evidence="2" id="KW-1185">Reference proteome</keyword>
<proteinExistence type="predicted"/>
<evidence type="ECO:0000313" key="2">
    <source>
        <dbReference type="Proteomes" id="UP001497512"/>
    </source>
</evidence>
<accession>A0ABP0UAD5</accession>
<organism evidence="1 2">
    <name type="scientific">Sphagnum troendelagicum</name>
    <dbReference type="NCBI Taxonomy" id="128251"/>
    <lineage>
        <taxon>Eukaryota</taxon>
        <taxon>Viridiplantae</taxon>
        <taxon>Streptophyta</taxon>
        <taxon>Embryophyta</taxon>
        <taxon>Bryophyta</taxon>
        <taxon>Sphagnophytina</taxon>
        <taxon>Sphagnopsida</taxon>
        <taxon>Sphagnales</taxon>
        <taxon>Sphagnaceae</taxon>
        <taxon>Sphagnum</taxon>
    </lineage>
</organism>
<gene>
    <name evidence="1" type="ORF">CSSPTR1EN2_LOCUS13436</name>
</gene>